<dbReference type="Proteomes" id="UP000230423">
    <property type="component" value="Unassembled WGS sequence"/>
</dbReference>
<dbReference type="InterPro" id="IPR055119">
    <property type="entry name" value="Mig18_Fn1"/>
</dbReference>
<evidence type="ECO:0000313" key="2">
    <source>
        <dbReference type="EMBL" id="PIO69080.1"/>
    </source>
</evidence>
<feature type="domain" description="Abnormal cell migration protein 18-like fibronectin type I" evidence="1">
    <location>
        <begin position="63"/>
        <end position="131"/>
    </location>
</feature>
<accession>A0A2G9UHW0</accession>
<protein>
    <recommendedName>
        <fullName evidence="1">Abnormal cell migration protein 18-like fibronectin type I domain-containing protein</fullName>
    </recommendedName>
</protein>
<dbReference type="AlphaFoldDB" id="A0A2G9UHW0"/>
<name>A0A2G9UHW0_TELCI</name>
<proteinExistence type="predicted"/>
<dbReference type="EMBL" id="KZ346789">
    <property type="protein sequence ID" value="PIO69080.1"/>
    <property type="molecule type" value="Genomic_DNA"/>
</dbReference>
<sequence>MLLRILARPKPIYPGKLMSLRRLIFIIGNLRKLTDWQNTPGIMAMIKLLLFLVTVESALAEGECIHEGLIRQNGETWVIGNFKYKCVTGGKRGWDVKIVACVTKDGTEIEAGSRMTIGEAIMECRQEADGVTVTLNSSPAESASCDGHKPGEEWLHGDVFKVRCGQYGKWEFLGCVIDGTFYNDGETFKLKHNLLRWGPFIRKSDSACISRNLIATGWMLFEPKLLLEDE</sequence>
<dbReference type="OrthoDB" id="5785512at2759"/>
<evidence type="ECO:0000259" key="1">
    <source>
        <dbReference type="Pfam" id="PF23003"/>
    </source>
</evidence>
<gene>
    <name evidence="2" type="ORF">TELCIR_09111</name>
</gene>
<dbReference type="InterPro" id="IPR040282">
    <property type="entry name" value="Mig-18-like"/>
</dbReference>
<reference evidence="2 3" key="1">
    <citation type="submission" date="2015-09" db="EMBL/GenBank/DDBJ databases">
        <title>Draft genome of the parasitic nematode Teladorsagia circumcincta isolate WARC Sus (inbred).</title>
        <authorList>
            <person name="Mitreva M."/>
        </authorList>
    </citation>
    <scope>NUCLEOTIDE SEQUENCE [LARGE SCALE GENOMIC DNA]</scope>
    <source>
        <strain evidence="2 3">S</strain>
    </source>
</reference>
<evidence type="ECO:0000313" key="3">
    <source>
        <dbReference type="Proteomes" id="UP000230423"/>
    </source>
</evidence>
<keyword evidence="3" id="KW-1185">Reference proteome</keyword>
<organism evidence="2 3">
    <name type="scientific">Teladorsagia circumcincta</name>
    <name type="common">Brown stomach worm</name>
    <name type="synonym">Ostertagia circumcincta</name>
    <dbReference type="NCBI Taxonomy" id="45464"/>
    <lineage>
        <taxon>Eukaryota</taxon>
        <taxon>Metazoa</taxon>
        <taxon>Ecdysozoa</taxon>
        <taxon>Nematoda</taxon>
        <taxon>Chromadorea</taxon>
        <taxon>Rhabditida</taxon>
        <taxon>Rhabditina</taxon>
        <taxon>Rhabditomorpha</taxon>
        <taxon>Strongyloidea</taxon>
        <taxon>Trichostrongylidae</taxon>
        <taxon>Teladorsagia</taxon>
    </lineage>
</organism>
<dbReference type="PANTHER" id="PTHR35572">
    <property type="entry name" value="PROTEIN CBG04538-RELATED"/>
    <property type="match status" value="1"/>
</dbReference>
<dbReference type="Pfam" id="PF23003">
    <property type="entry name" value="Fn1_2"/>
    <property type="match status" value="1"/>
</dbReference>